<evidence type="ECO:0000313" key="2">
    <source>
        <dbReference type="Proteomes" id="UP000326757"/>
    </source>
</evidence>
<gene>
    <name evidence="1" type="ORF">EYC80_004774</name>
</gene>
<dbReference type="AlphaFoldDB" id="A0A5N6KIB1"/>
<dbReference type="EMBL" id="VIGI01000002">
    <property type="protein sequence ID" value="KAB8303341.1"/>
    <property type="molecule type" value="Genomic_DNA"/>
</dbReference>
<proteinExistence type="predicted"/>
<reference evidence="1 2" key="1">
    <citation type="submission" date="2019-06" db="EMBL/GenBank/DDBJ databases">
        <title>Genome Sequence of the Brown Rot Fungal Pathogen Monilinia laxa.</title>
        <authorList>
            <person name="De Miccolis Angelini R.M."/>
            <person name="Landi L."/>
            <person name="Abate D."/>
            <person name="Pollastro S."/>
            <person name="Romanazzi G."/>
            <person name="Faretra F."/>
        </authorList>
    </citation>
    <scope>NUCLEOTIDE SEQUENCE [LARGE SCALE GENOMIC DNA]</scope>
    <source>
        <strain evidence="1 2">Mlax316</strain>
    </source>
</reference>
<evidence type="ECO:0000313" key="1">
    <source>
        <dbReference type="EMBL" id="KAB8303341.1"/>
    </source>
</evidence>
<comment type="caution">
    <text evidence="1">The sequence shown here is derived from an EMBL/GenBank/DDBJ whole genome shotgun (WGS) entry which is preliminary data.</text>
</comment>
<name>A0A5N6KIB1_MONLA</name>
<dbReference type="Proteomes" id="UP000326757">
    <property type="component" value="Unassembled WGS sequence"/>
</dbReference>
<organism evidence="1 2">
    <name type="scientific">Monilinia laxa</name>
    <name type="common">Brown rot fungus</name>
    <name type="synonym">Sclerotinia laxa</name>
    <dbReference type="NCBI Taxonomy" id="61186"/>
    <lineage>
        <taxon>Eukaryota</taxon>
        <taxon>Fungi</taxon>
        <taxon>Dikarya</taxon>
        <taxon>Ascomycota</taxon>
        <taxon>Pezizomycotina</taxon>
        <taxon>Leotiomycetes</taxon>
        <taxon>Helotiales</taxon>
        <taxon>Sclerotiniaceae</taxon>
        <taxon>Monilinia</taxon>
    </lineage>
</organism>
<sequence length="74" mass="8600">MQVRGVTNDSMDQEYPNCKLYKTLALGHSWWDSKEALCRFKRAWRGCFSFLESTIAQIALNNILTTICIYFEDG</sequence>
<accession>A0A5N6KIB1</accession>
<protein>
    <submittedName>
        <fullName evidence="1">Uncharacterized protein</fullName>
    </submittedName>
</protein>
<keyword evidence="2" id="KW-1185">Reference proteome</keyword>